<evidence type="ECO:0000313" key="2">
    <source>
        <dbReference type="EMBL" id="XCM39889.1"/>
    </source>
</evidence>
<feature type="transmembrane region" description="Helical" evidence="1">
    <location>
        <begin position="12"/>
        <end position="34"/>
    </location>
</feature>
<reference evidence="2" key="1">
    <citation type="submission" date="2024-07" db="EMBL/GenBank/DDBJ databases">
        <authorList>
            <person name="Kim Y.J."/>
            <person name="Jeong J.Y."/>
        </authorList>
    </citation>
    <scope>NUCLEOTIDE SEQUENCE</scope>
    <source>
        <strain evidence="2">GIHE-MW2</strain>
    </source>
</reference>
<name>A0AAU8JKT2_9CYAN</name>
<keyword evidence="1" id="KW-1133">Transmembrane helix</keyword>
<protein>
    <recommendedName>
        <fullName evidence="3">Lipoprotein</fullName>
    </recommendedName>
</protein>
<evidence type="ECO:0000256" key="1">
    <source>
        <dbReference type="SAM" id="Phobius"/>
    </source>
</evidence>
<sequence length="158" mass="18149">MVLMPVKSIVKIIISMVLVGWLSACNIQISLGGFQPTRLIVQQAITMQLNLTKAELDEHLKQHNLDRKQHPDYEINRVVILNEEPVVIQDLIAYHIRGTYNLTFKLPDGRITDRGNPFDIYLQLQKEAKSWRLAIQKSSGKNDQPIWGTYLIKPKGYV</sequence>
<gene>
    <name evidence="2" type="ORF">ABWT76_002852</name>
</gene>
<accession>A0AAU8JKT2</accession>
<keyword evidence="1" id="KW-0472">Membrane</keyword>
<keyword evidence="1" id="KW-0812">Transmembrane</keyword>
<organism evidence="2">
    <name type="scientific">Planktothricoides raciborskii GIHE-MW2</name>
    <dbReference type="NCBI Taxonomy" id="2792601"/>
    <lineage>
        <taxon>Bacteria</taxon>
        <taxon>Bacillati</taxon>
        <taxon>Cyanobacteriota</taxon>
        <taxon>Cyanophyceae</taxon>
        <taxon>Oscillatoriophycideae</taxon>
        <taxon>Oscillatoriales</taxon>
        <taxon>Oscillatoriaceae</taxon>
        <taxon>Planktothricoides</taxon>
    </lineage>
</organism>
<dbReference type="PROSITE" id="PS51257">
    <property type="entry name" value="PROKAR_LIPOPROTEIN"/>
    <property type="match status" value="1"/>
</dbReference>
<dbReference type="AlphaFoldDB" id="A0AAU8JKT2"/>
<dbReference type="EMBL" id="CP159837">
    <property type="protein sequence ID" value="XCM39889.1"/>
    <property type="molecule type" value="Genomic_DNA"/>
</dbReference>
<evidence type="ECO:0008006" key="3">
    <source>
        <dbReference type="Google" id="ProtNLM"/>
    </source>
</evidence>
<dbReference type="RefSeq" id="WP_054464970.1">
    <property type="nucleotide sequence ID" value="NZ_CP159837.1"/>
</dbReference>
<proteinExistence type="predicted"/>